<dbReference type="Pfam" id="PF00698">
    <property type="entry name" value="Acyl_transf_1"/>
    <property type="match status" value="1"/>
</dbReference>
<evidence type="ECO:0000259" key="9">
    <source>
        <dbReference type="PROSITE" id="PS52004"/>
    </source>
</evidence>
<feature type="domain" description="Carrier" evidence="8">
    <location>
        <begin position="1694"/>
        <end position="1769"/>
    </location>
</feature>
<dbReference type="CDD" id="cd05274">
    <property type="entry name" value="KR_FAS_SDR_x"/>
    <property type="match status" value="1"/>
</dbReference>
<feature type="active site" description="Proton acceptor; for dehydratase activity" evidence="6">
    <location>
        <position position="950"/>
    </location>
</feature>
<feature type="domain" description="PKS/mFAS DH" evidence="10">
    <location>
        <begin position="918"/>
        <end position="1195"/>
    </location>
</feature>
<gene>
    <name evidence="11" type="ORF">BDV96DRAFT_653667</name>
</gene>
<dbReference type="SUPFAM" id="SSF53901">
    <property type="entry name" value="Thiolase-like"/>
    <property type="match status" value="1"/>
</dbReference>
<dbReference type="InterPro" id="IPR042104">
    <property type="entry name" value="PKS_dehydratase_sf"/>
</dbReference>
<dbReference type="Gene3D" id="3.10.129.110">
    <property type="entry name" value="Polyketide synthase dehydratase"/>
    <property type="match status" value="1"/>
</dbReference>
<feature type="region of interest" description="N-terminal hotdog fold" evidence="6">
    <location>
        <begin position="918"/>
        <end position="1038"/>
    </location>
</feature>
<dbReference type="InterPro" id="IPR018201">
    <property type="entry name" value="Ketoacyl_synth_AS"/>
</dbReference>
<evidence type="ECO:0000256" key="3">
    <source>
        <dbReference type="ARBA" id="ARBA00022679"/>
    </source>
</evidence>
<dbReference type="GO" id="GO:0004315">
    <property type="term" value="F:3-oxoacyl-[acyl-carrier-protein] synthase activity"/>
    <property type="evidence" value="ECO:0007669"/>
    <property type="project" value="InterPro"/>
</dbReference>
<dbReference type="InterPro" id="IPR036736">
    <property type="entry name" value="ACP-like_sf"/>
</dbReference>
<dbReference type="PROSITE" id="PS00606">
    <property type="entry name" value="KS3_1"/>
    <property type="match status" value="1"/>
</dbReference>
<dbReference type="InterPro" id="IPR049900">
    <property type="entry name" value="PKS_mFAS_DH"/>
</dbReference>
<dbReference type="PROSITE" id="PS52019">
    <property type="entry name" value="PKS_MFAS_DH"/>
    <property type="match status" value="1"/>
</dbReference>
<dbReference type="Gene3D" id="3.30.70.3290">
    <property type="match status" value="1"/>
</dbReference>
<dbReference type="InterPro" id="IPR016039">
    <property type="entry name" value="Thiolase-like"/>
</dbReference>
<dbReference type="InterPro" id="IPR014031">
    <property type="entry name" value="Ketoacyl_synth_C"/>
</dbReference>
<dbReference type="InterPro" id="IPR032821">
    <property type="entry name" value="PKS_assoc"/>
</dbReference>
<dbReference type="OrthoDB" id="5334845at2759"/>
<organism evidence="11 12">
    <name type="scientific">Lophiotrema nucula</name>
    <dbReference type="NCBI Taxonomy" id="690887"/>
    <lineage>
        <taxon>Eukaryota</taxon>
        <taxon>Fungi</taxon>
        <taxon>Dikarya</taxon>
        <taxon>Ascomycota</taxon>
        <taxon>Pezizomycotina</taxon>
        <taxon>Dothideomycetes</taxon>
        <taxon>Pleosporomycetidae</taxon>
        <taxon>Pleosporales</taxon>
        <taxon>Lophiotremataceae</taxon>
        <taxon>Lophiotrema</taxon>
    </lineage>
</organism>
<evidence type="ECO:0000313" key="11">
    <source>
        <dbReference type="EMBL" id="KAF2107588.1"/>
    </source>
</evidence>
<dbReference type="InterPro" id="IPR013968">
    <property type="entry name" value="PKS_KR"/>
</dbReference>
<dbReference type="InterPro" id="IPR016035">
    <property type="entry name" value="Acyl_Trfase/lysoPLipase"/>
</dbReference>
<dbReference type="Pfam" id="PF16197">
    <property type="entry name" value="KAsynt_C_assoc"/>
    <property type="match status" value="1"/>
</dbReference>
<evidence type="ECO:0000259" key="8">
    <source>
        <dbReference type="PROSITE" id="PS50075"/>
    </source>
</evidence>
<evidence type="ECO:0000256" key="1">
    <source>
        <dbReference type="ARBA" id="ARBA00022450"/>
    </source>
</evidence>
<reference evidence="11" key="1">
    <citation type="journal article" date="2020" name="Stud. Mycol.">
        <title>101 Dothideomycetes genomes: a test case for predicting lifestyles and emergence of pathogens.</title>
        <authorList>
            <person name="Haridas S."/>
            <person name="Albert R."/>
            <person name="Binder M."/>
            <person name="Bloem J."/>
            <person name="Labutti K."/>
            <person name="Salamov A."/>
            <person name="Andreopoulos B."/>
            <person name="Baker S."/>
            <person name="Barry K."/>
            <person name="Bills G."/>
            <person name="Bluhm B."/>
            <person name="Cannon C."/>
            <person name="Castanera R."/>
            <person name="Culley D."/>
            <person name="Daum C."/>
            <person name="Ezra D."/>
            <person name="Gonzalez J."/>
            <person name="Henrissat B."/>
            <person name="Kuo A."/>
            <person name="Liang C."/>
            <person name="Lipzen A."/>
            <person name="Lutzoni F."/>
            <person name="Magnuson J."/>
            <person name="Mondo S."/>
            <person name="Nolan M."/>
            <person name="Ohm R."/>
            <person name="Pangilinan J."/>
            <person name="Park H.-J."/>
            <person name="Ramirez L."/>
            <person name="Alfaro M."/>
            <person name="Sun H."/>
            <person name="Tritt A."/>
            <person name="Yoshinaga Y."/>
            <person name="Zwiers L.-H."/>
            <person name="Turgeon B."/>
            <person name="Goodwin S."/>
            <person name="Spatafora J."/>
            <person name="Crous P."/>
            <person name="Grigoriev I."/>
        </authorList>
    </citation>
    <scope>NUCLEOTIDE SEQUENCE</scope>
    <source>
        <strain evidence="11">CBS 627.86</strain>
    </source>
</reference>
<dbReference type="Proteomes" id="UP000799770">
    <property type="component" value="Unassembled WGS sequence"/>
</dbReference>
<dbReference type="CDD" id="cd00833">
    <property type="entry name" value="PKS"/>
    <property type="match status" value="1"/>
</dbReference>
<feature type="active site" description="Proton donor; for dehydratase activity" evidence="6">
    <location>
        <position position="1114"/>
    </location>
</feature>
<proteinExistence type="predicted"/>
<dbReference type="Pfam" id="PF00109">
    <property type="entry name" value="ketoacyl-synt"/>
    <property type="match status" value="1"/>
</dbReference>
<keyword evidence="2" id="KW-0597">Phosphoprotein</keyword>
<name>A0A6A5YN42_9PLEO</name>
<dbReference type="SMART" id="SM01294">
    <property type="entry name" value="PKS_PP_betabranch"/>
    <property type="match status" value="1"/>
</dbReference>
<dbReference type="SMART" id="SM00822">
    <property type="entry name" value="PKS_KR"/>
    <property type="match status" value="1"/>
</dbReference>
<dbReference type="Pfam" id="PF08659">
    <property type="entry name" value="KR"/>
    <property type="match status" value="1"/>
</dbReference>
<keyword evidence="12" id="KW-1185">Reference proteome</keyword>
<dbReference type="Gene3D" id="3.40.47.10">
    <property type="match status" value="1"/>
</dbReference>
<dbReference type="SMART" id="SM00827">
    <property type="entry name" value="PKS_AT"/>
    <property type="match status" value="1"/>
</dbReference>
<dbReference type="Gene3D" id="3.40.50.720">
    <property type="entry name" value="NAD(P)-binding Rossmann-like Domain"/>
    <property type="match status" value="1"/>
</dbReference>
<evidence type="ECO:0000259" key="10">
    <source>
        <dbReference type="PROSITE" id="PS52019"/>
    </source>
</evidence>
<feature type="domain" description="Ketosynthase family 3 (KS3)" evidence="9">
    <location>
        <begin position="20"/>
        <end position="446"/>
    </location>
</feature>
<dbReference type="Pfam" id="PF00550">
    <property type="entry name" value="PP-binding"/>
    <property type="match status" value="1"/>
</dbReference>
<dbReference type="Gene3D" id="3.40.366.10">
    <property type="entry name" value="Malonyl-Coenzyme A Acyl Carrier Protein, domain 2"/>
    <property type="match status" value="1"/>
</dbReference>
<dbReference type="PROSITE" id="PS50075">
    <property type="entry name" value="CARRIER"/>
    <property type="match status" value="1"/>
</dbReference>
<dbReference type="SUPFAM" id="SSF52151">
    <property type="entry name" value="FabD/lysophospholipase-like"/>
    <property type="match status" value="1"/>
</dbReference>
<dbReference type="InterPro" id="IPR014030">
    <property type="entry name" value="Ketoacyl_synth_N"/>
</dbReference>
<dbReference type="SMART" id="SM00823">
    <property type="entry name" value="PKS_PP"/>
    <property type="match status" value="1"/>
</dbReference>
<dbReference type="EC" id="2.3.1.165" evidence="5"/>
<sequence>MSSAFEVVDWALSPKSSPHIGDVAIVGISCRTAGGNDTPEKLWEFLLDKKDASGEVPKQRWEPWIQRDQRNAKVIENITSKGYFMEGLEDFDAGFFGISPKEAELMDPHQRLALELSREALENAGLDVKGLAGSDTAVFMGVDSDDYSRLLLEDLPNIEAWSGIGTAYHGIPNRVSYHFDFMGPSTAVDAACASSLIAVHLGRQAVLSGESNVALVGGVNVLCAPALTHMLDKAGALAPDGICRSFDDTACGYARGEGGAIIILKKLSSAVADNDNILAVLKGSATAQDGKTNGIFAPNAKAQEMVARKALSTAGNLDPLTIGYVEAHATSTSLGDPIEVGAISRVYGVGRPKGALCAIGSIKPNVGHLEAAAGAIGLVKAIISVHKAQLAPQTRLNKLNTRIDWKNSGLDVVKDVSPWPDTGGLRRAAVCSYGYGGSVSHAIIEQASPAYIATHASGALTAEPRVPVALVVTASQEKRLALQANQLAKWLSTGPASSLTLIANTLARRRAHYDHRATFVVESFEDAVSALATFADGHSREYIASGRVFSAATKKSVVWVFSGHGAQWPDMGKALLQNDIFRKSVASLDPIVQEEAGFSALESLETGDLGSSERIQVLTFLVQYGLSELLKSKGVRPQAIVGHSVGEIAATVAAGCLTPEEGTIIVTRRALLYARVKGKGGMALVNLSWAQVVEELEGRTDLVAAIHSSPTSAVISGQVESLEVYLTGLRERKVQAFRVDTDIPFHSPMLDDLVEPLSKVLLRTICPRPAIVPLYSTSNADARTDVLRDTDYWVINMISPVHLHRAVEAAIDDGHRIFLEVSTHPIVTHSISETLAARHLEESAAIGIMKRNALAEKSILHAVSQLFTFGAAVDFRAQLGTSHWATDVPLSPWVHKPYWKRVETGNNKVAMAHDVDKHTLLGEKIDIAGTGTRVYTTRLDDKTKPYPLTHPLDGTEIIPAAVYCNSFRQATGASILSNLQLLVPVSMTSDLREVQVIVSADQVRLSSRLQPPRDAQGGLEHAWIDHSSCIWKKHKMMSYHTIFDIPRIKSRVGTQLSNGFAWDFLQKIGVSGIAFPWAVLEHYGNEKEMVVKMDMDPESTLLKWDENSWAPLLDAATSVGSSIFFNDPKMRIVSGIDEVLFISDKIPPKVGYLYIEKADDEKSLAAHISVLDEEGALLAKLQSMRFSDIEAGRNSSIEGLAHQMVWIPPRFSESPLKFHEIVLVSSEIEVAERYLVELRSMSNEVAHITSAEQLIKYEVARLLNTKGTIVIYIPGAVDNLENVPSKAHDFTWEAVNIIKELSASAAYTKLFIMTHNVAYGYTPTALAHAPLHGFARIAAQEHPDVWGALIDNEGPQLPLLALKYVQGQDVIRMQDGLPRVARLRPFSRAQRHDPTSTSTLLPKPEGTYIITGGHGDLGLEVCQFLVKKGARRLVLMSRRALPPRRQWDGVDNGKKKAVKVIRHLESKGATVHSLALDIGAPGAVGKLQEELDRLSLPKVLGVVHAAGVSEDNLIVNTTPDSFARVFEPKVSGALALHHAFPPNTLDFFVLFSSIGQIVGTSGQSPYGAANAFLDTLATHRRQLGDNAVAFQWTAWRGLGLAADAEFLTVELESKGITDITSEEAFQAWEHVGKYDIDHAVVSRAKLLDADEPCPIPLLEEIAPRRPRSAQVTSSELSTKVAKDNKPSSGPELRAWLTTKVRESLGAVLHITDLEDIDVRSAVSDLGVDSVMTVSLRQKLQSVLGVKVPPTLTWNCPTIGHLVEWFYEKISVELKV</sequence>
<evidence type="ECO:0000256" key="7">
    <source>
        <dbReference type="SAM" id="MobiDB-lite"/>
    </source>
</evidence>
<dbReference type="EMBL" id="ML977353">
    <property type="protein sequence ID" value="KAF2107588.1"/>
    <property type="molecule type" value="Genomic_DNA"/>
</dbReference>
<dbReference type="SUPFAM" id="SSF47336">
    <property type="entry name" value="ACP-like"/>
    <property type="match status" value="1"/>
</dbReference>
<evidence type="ECO:0000256" key="6">
    <source>
        <dbReference type="PROSITE-ProRule" id="PRU01363"/>
    </source>
</evidence>
<dbReference type="GO" id="GO:0004312">
    <property type="term" value="F:fatty acid synthase activity"/>
    <property type="evidence" value="ECO:0007669"/>
    <property type="project" value="TreeGrafter"/>
</dbReference>
<dbReference type="PANTHER" id="PTHR43775">
    <property type="entry name" value="FATTY ACID SYNTHASE"/>
    <property type="match status" value="1"/>
</dbReference>
<dbReference type="InterPro" id="IPR049552">
    <property type="entry name" value="PKS_DH_N"/>
</dbReference>
<feature type="region of interest" description="Disordered" evidence="7">
    <location>
        <begin position="1668"/>
        <end position="1689"/>
    </location>
</feature>
<dbReference type="Gene3D" id="1.10.1200.10">
    <property type="entry name" value="ACP-like"/>
    <property type="match status" value="1"/>
</dbReference>
<dbReference type="InterPro" id="IPR020841">
    <property type="entry name" value="PKS_Beta-ketoAc_synthase_dom"/>
</dbReference>
<keyword evidence="1" id="KW-0596">Phosphopantetheine</keyword>
<dbReference type="InterPro" id="IPR009081">
    <property type="entry name" value="PP-bd_ACP"/>
</dbReference>
<keyword evidence="4" id="KW-0511">Multifunctional enzyme</keyword>
<evidence type="ECO:0000313" key="12">
    <source>
        <dbReference type="Proteomes" id="UP000799770"/>
    </source>
</evidence>
<evidence type="ECO:0000256" key="2">
    <source>
        <dbReference type="ARBA" id="ARBA00022553"/>
    </source>
</evidence>
<protein>
    <recommendedName>
        <fullName evidence="5">6-methylsalicylic acid synthase</fullName>
        <ecNumber evidence="5">2.3.1.165</ecNumber>
    </recommendedName>
</protein>
<dbReference type="InterPro" id="IPR001227">
    <property type="entry name" value="Ac_transferase_dom_sf"/>
</dbReference>
<dbReference type="InterPro" id="IPR020806">
    <property type="entry name" value="PKS_PP-bd"/>
</dbReference>
<keyword evidence="3" id="KW-0808">Transferase</keyword>
<dbReference type="GO" id="GO:0050641">
    <property type="term" value="F:6-methylsalicylic acid synthase activity"/>
    <property type="evidence" value="ECO:0007669"/>
    <property type="project" value="UniProtKB-EC"/>
</dbReference>
<dbReference type="GO" id="GO:0044550">
    <property type="term" value="P:secondary metabolite biosynthetic process"/>
    <property type="evidence" value="ECO:0007669"/>
    <property type="project" value="UniProtKB-ARBA"/>
</dbReference>
<dbReference type="Pfam" id="PF02801">
    <property type="entry name" value="Ketoacyl-synt_C"/>
    <property type="match status" value="1"/>
</dbReference>
<dbReference type="InterPro" id="IPR057326">
    <property type="entry name" value="KR_dom"/>
</dbReference>
<dbReference type="SUPFAM" id="SSF55048">
    <property type="entry name" value="Probable ACP-binding domain of malonyl-CoA ACP transacylase"/>
    <property type="match status" value="1"/>
</dbReference>
<dbReference type="PROSITE" id="PS52004">
    <property type="entry name" value="KS3_2"/>
    <property type="match status" value="1"/>
</dbReference>
<dbReference type="SMART" id="SM00825">
    <property type="entry name" value="PKS_KS"/>
    <property type="match status" value="1"/>
</dbReference>
<dbReference type="GO" id="GO:0031177">
    <property type="term" value="F:phosphopantetheine binding"/>
    <property type="evidence" value="ECO:0007669"/>
    <property type="project" value="InterPro"/>
</dbReference>
<dbReference type="InterPro" id="IPR014043">
    <property type="entry name" value="Acyl_transferase_dom"/>
</dbReference>
<dbReference type="Pfam" id="PF21089">
    <property type="entry name" value="PKS_DH_N"/>
    <property type="match status" value="1"/>
</dbReference>
<accession>A0A6A5YN42</accession>
<dbReference type="SUPFAM" id="SSF51735">
    <property type="entry name" value="NAD(P)-binding Rossmann-fold domains"/>
    <property type="match status" value="2"/>
</dbReference>
<dbReference type="PANTHER" id="PTHR43775:SF22">
    <property type="entry name" value="SYNTHASE, PUTATIVE (JCVI)-RELATED"/>
    <property type="match status" value="1"/>
</dbReference>
<evidence type="ECO:0000256" key="4">
    <source>
        <dbReference type="ARBA" id="ARBA00023268"/>
    </source>
</evidence>
<dbReference type="InterPro" id="IPR050091">
    <property type="entry name" value="PKS_NRPS_Biosynth_Enz"/>
</dbReference>
<evidence type="ECO:0000256" key="5">
    <source>
        <dbReference type="ARBA" id="ARBA00038879"/>
    </source>
</evidence>
<dbReference type="GO" id="GO:0006633">
    <property type="term" value="P:fatty acid biosynthetic process"/>
    <property type="evidence" value="ECO:0007669"/>
    <property type="project" value="InterPro"/>
</dbReference>
<feature type="region of interest" description="C-terminal hotdog fold" evidence="6">
    <location>
        <begin position="1053"/>
        <end position="1195"/>
    </location>
</feature>
<dbReference type="InterPro" id="IPR016036">
    <property type="entry name" value="Malonyl_transacylase_ACP-bd"/>
</dbReference>
<dbReference type="InterPro" id="IPR036291">
    <property type="entry name" value="NAD(P)-bd_dom_sf"/>
</dbReference>